<dbReference type="InterPro" id="IPR002645">
    <property type="entry name" value="STAS_dom"/>
</dbReference>
<sequence length="272" mass="30300">MSSFKEFSKYISENAELLSAEVVDSVMQEASLDIPDWERERATAMYIELLGFFGYSLLEGQQVEVPEALIEWSKKNAEIQVSSGGQISAIVIRYPVTREVFSEIFTRLSLQFDLSVVESMKAIKAINAMLDVSLNETFYAFERLTERHQAETRVELISLSAPIVPVLEDVVVLPLIGVMDSYRIAHIMNNVIPRIAEMDTNHVIADFSGVLTIDDHIAQSLQQIGGTLRLMGIHVIIAGLRPDLVQAIVHSGIDMLDAETYATVKQALESVK</sequence>
<dbReference type="Pfam" id="PF01740">
    <property type="entry name" value="STAS"/>
    <property type="match status" value="1"/>
</dbReference>
<evidence type="ECO:0000313" key="4">
    <source>
        <dbReference type="Proteomes" id="UP000065533"/>
    </source>
</evidence>
<dbReference type="RefSeq" id="WP_058386693.1">
    <property type="nucleotide sequence ID" value="NZ_CP013661.2"/>
</dbReference>
<evidence type="ECO:0000259" key="2">
    <source>
        <dbReference type="PROSITE" id="PS50801"/>
    </source>
</evidence>
<dbReference type="PANTHER" id="PTHR33745:SF3">
    <property type="entry name" value="RSBT CO-ANTAGONIST PROTEIN RSBRC"/>
    <property type="match status" value="1"/>
</dbReference>
<keyword evidence="1" id="KW-0597">Phosphoprotein</keyword>
<dbReference type="CDD" id="cd07041">
    <property type="entry name" value="STAS_RsbR_RsbS_like"/>
    <property type="match status" value="1"/>
</dbReference>
<proteinExistence type="predicted"/>
<keyword evidence="4" id="KW-1185">Reference proteome</keyword>
<gene>
    <name evidence="3" type="ORF">AUO94_16130</name>
</gene>
<dbReference type="PROSITE" id="PS50801">
    <property type="entry name" value="STAS"/>
    <property type="match status" value="1"/>
</dbReference>
<evidence type="ECO:0000256" key="1">
    <source>
        <dbReference type="ARBA" id="ARBA00022553"/>
    </source>
</evidence>
<reference evidence="3" key="1">
    <citation type="submission" date="2016-01" db="EMBL/GenBank/DDBJ databases">
        <title>Complete genome of Planococcus kocurri type strain.</title>
        <authorList>
            <person name="See-Too W.S."/>
        </authorList>
    </citation>
    <scope>NUCLEOTIDE SEQUENCE [LARGE SCALE GENOMIC DNA]</scope>
    <source>
        <strain evidence="3">ATCC 43650</strain>
    </source>
</reference>
<dbReference type="PANTHER" id="PTHR33745">
    <property type="entry name" value="RSBT ANTAGONIST PROTEIN RSBS-RELATED"/>
    <property type="match status" value="1"/>
</dbReference>
<name>A0ABN4JYT3_9BACL</name>
<dbReference type="InterPro" id="IPR051932">
    <property type="entry name" value="Bact_StressResp_Reg"/>
</dbReference>
<organism evidence="3 4">
    <name type="scientific">Planococcus kocurii</name>
    <dbReference type="NCBI Taxonomy" id="1374"/>
    <lineage>
        <taxon>Bacteria</taxon>
        <taxon>Bacillati</taxon>
        <taxon>Bacillota</taxon>
        <taxon>Bacilli</taxon>
        <taxon>Bacillales</taxon>
        <taxon>Caryophanaceae</taxon>
        <taxon>Planococcus</taxon>
    </lineage>
</organism>
<protein>
    <submittedName>
        <fullName evidence="3">Anti-anti-sigma factor</fullName>
    </submittedName>
</protein>
<dbReference type="InterPro" id="IPR036513">
    <property type="entry name" value="STAS_dom_sf"/>
</dbReference>
<accession>A0ABN4JYT3</accession>
<dbReference type="SUPFAM" id="SSF52091">
    <property type="entry name" value="SpoIIaa-like"/>
    <property type="match status" value="1"/>
</dbReference>
<dbReference type="EMBL" id="CP013661">
    <property type="protein sequence ID" value="ALS80054.1"/>
    <property type="molecule type" value="Genomic_DNA"/>
</dbReference>
<dbReference type="Proteomes" id="UP000065533">
    <property type="component" value="Chromosome"/>
</dbReference>
<evidence type="ECO:0000313" key="3">
    <source>
        <dbReference type="EMBL" id="ALS80054.1"/>
    </source>
</evidence>
<feature type="domain" description="STAS" evidence="2">
    <location>
        <begin position="160"/>
        <end position="271"/>
    </location>
</feature>
<dbReference type="Gene3D" id="3.30.750.24">
    <property type="entry name" value="STAS domain"/>
    <property type="match status" value="1"/>
</dbReference>